<dbReference type="Gene3D" id="3.30.1330.40">
    <property type="entry name" value="RutC-like"/>
    <property type="match status" value="1"/>
</dbReference>
<protein>
    <submittedName>
        <fullName evidence="3">Amidohydrolase family protein</fullName>
    </submittedName>
</protein>
<evidence type="ECO:0000313" key="3">
    <source>
        <dbReference type="EMBL" id="GAA0350824.1"/>
    </source>
</evidence>
<dbReference type="PANTHER" id="PTHR43135">
    <property type="entry name" value="ALPHA-D-RIBOSE 1-METHYLPHOSPHONATE 5-TRIPHOSPHATE DIPHOSPHATASE"/>
    <property type="match status" value="1"/>
</dbReference>
<dbReference type="SUPFAM" id="SSF51556">
    <property type="entry name" value="Metallo-dependent hydrolases"/>
    <property type="match status" value="1"/>
</dbReference>
<dbReference type="Gene3D" id="3.40.50.10910">
    <property type="entry name" value="Amidohydrolase"/>
    <property type="match status" value="1"/>
</dbReference>
<dbReference type="RefSeq" id="WP_343843412.1">
    <property type="nucleotide sequence ID" value="NZ_BAAAEI010000006.1"/>
</dbReference>
<accession>A0ABP3GQL5</accession>
<dbReference type="PANTHER" id="PTHR43135:SF3">
    <property type="entry name" value="ALPHA-D-RIBOSE 1-METHYLPHOSPHONATE 5-TRIPHOSPHATE DIPHOSPHATASE"/>
    <property type="match status" value="1"/>
</dbReference>
<gene>
    <name evidence="3" type="ORF">GCM10009092_14020</name>
</gene>
<proteinExistence type="predicted"/>
<name>A0ABP3GQL5_9ALTE</name>
<evidence type="ECO:0000313" key="4">
    <source>
        <dbReference type="Proteomes" id="UP001501757"/>
    </source>
</evidence>
<dbReference type="Pfam" id="PF01979">
    <property type="entry name" value="Amidohydro_1"/>
    <property type="match status" value="1"/>
</dbReference>
<keyword evidence="4" id="KW-1185">Reference proteome</keyword>
<feature type="signal peptide" evidence="1">
    <location>
        <begin position="1"/>
        <end position="22"/>
    </location>
</feature>
<dbReference type="SUPFAM" id="SSF55298">
    <property type="entry name" value="YjgF-like"/>
    <property type="match status" value="1"/>
</dbReference>
<reference evidence="4" key="1">
    <citation type="journal article" date="2019" name="Int. J. Syst. Evol. Microbiol.">
        <title>The Global Catalogue of Microorganisms (GCM) 10K type strain sequencing project: providing services to taxonomists for standard genome sequencing and annotation.</title>
        <authorList>
            <consortium name="The Broad Institute Genomics Platform"/>
            <consortium name="The Broad Institute Genome Sequencing Center for Infectious Disease"/>
            <person name="Wu L."/>
            <person name="Ma J."/>
        </authorList>
    </citation>
    <scope>NUCLEOTIDE SEQUENCE [LARGE SCALE GENOMIC DNA]</scope>
    <source>
        <strain evidence="4">JCM 13378</strain>
    </source>
</reference>
<dbReference type="InterPro" id="IPR011059">
    <property type="entry name" value="Metal-dep_hydrolase_composite"/>
</dbReference>
<dbReference type="InterPro" id="IPR006680">
    <property type="entry name" value="Amidohydro-rel"/>
</dbReference>
<evidence type="ECO:0000259" key="2">
    <source>
        <dbReference type="Pfam" id="PF01979"/>
    </source>
</evidence>
<dbReference type="CDD" id="cd00448">
    <property type="entry name" value="YjgF_YER057c_UK114_family"/>
    <property type="match status" value="1"/>
</dbReference>
<dbReference type="InterPro" id="IPR051781">
    <property type="entry name" value="Metallo-dep_Hydrolase"/>
</dbReference>
<dbReference type="Gene3D" id="1.20.58.520">
    <property type="entry name" value="Amidohydrolase"/>
    <property type="match status" value="1"/>
</dbReference>
<dbReference type="Pfam" id="PF01042">
    <property type="entry name" value="Ribonuc_L-PSP"/>
    <property type="match status" value="1"/>
</dbReference>
<dbReference type="Gene3D" id="2.30.40.10">
    <property type="entry name" value="Urease, subunit C, domain 1"/>
    <property type="match status" value="1"/>
</dbReference>
<sequence>MKTCTSLLFAAGLLLSAHGAEAQKIALVGFNLLDMENLKVVRDQTLVMEGSQILALGARQSLKLDSNTTRVDLSGKYLLPGLIDAHTHHGTEPEGGDNPQLTKSRLQALLRGGVTTVRDMGGDIRVLRHWQRLAQLDEIQSPDIYYSVIIGGVGFFSDPRTQASAKGAIPGQVDWMRAVDDNTDFDALMQRTLGTGATGIKIYAQVPAHLIRKLSGAAKRHGVKVWSHAYIGPDKPSDVIEAGVETISHTPDLSAQIIPHYENWRRKDLPIDNNTLAASLAPASYTDLLNTLRDKGTILDATISVFEQLKDRNNNSASVYQHTAMLTRLAHQAGVTIAAGTDFQADKAGLPYPMLHHELQLLVDDAGMTPLQALQAATLNGAKVLGMQDNIGSIGKGKMANILVLNQDPSQNIQHSRDIYAVIKHGHFVYRGDDARLPFVSARKAAGMLYMSGQIGNFPGTLTLAGEGIDMQMHQTMQNIGAVLKEHNLGFNDVVKCTLMLADIGDWAKASEVYKSYFQSALPARSAFAAAGLALNAKVEVECLAAL</sequence>
<dbReference type="Gene3D" id="3.30.110.90">
    <property type="entry name" value="Amidohydrolase"/>
    <property type="match status" value="1"/>
</dbReference>
<comment type="caution">
    <text evidence="3">The sequence shown here is derived from an EMBL/GenBank/DDBJ whole genome shotgun (WGS) entry which is preliminary data.</text>
</comment>
<organism evidence="3 4">
    <name type="scientific">Bowmanella denitrificans</name>
    <dbReference type="NCBI Taxonomy" id="366582"/>
    <lineage>
        <taxon>Bacteria</taxon>
        <taxon>Pseudomonadati</taxon>
        <taxon>Pseudomonadota</taxon>
        <taxon>Gammaproteobacteria</taxon>
        <taxon>Alteromonadales</taxon>
        <taxon>Alteromonadaceae</taxon>
        <taxon>Bowmanella</taxon>
    </lineage>
</organism>
<dbReference type="SUPFAM" id="SSF51338">
    <property type="entry name" value="Composite domain of metallo-dependent hydrolases"/>
    <property type="match status" value="1"/>
</dbReference>
<dbReference type="InterPro" id="IPR035959">
    <property type="entry name" value="RutC-like_sf"/>
</dbReference>
<dbReference type="InterPro" id="IPR032466">
    <property type="entry name" value="Metal_Hydrolase"/>
</dbReference>
<feature type="chain" id="PRO_5045945574" evidence="1">
    <location>
        <begin position="23"/>
        <end position="547"/>
    </location>
</feature>
<dbReference type="Proteomes" id="UP001501757">
    <property type="component" value="Unassembled WGS sequence"/>
</dbReference>
<dbReference type="EMBL" id="BAAAEI010000006">
    <property type="protein sequence ID" value="GAA0350824.1"/>
    <property type="molecule type" value="Genomic_DNA"/>
</dbReference>
<evidence type="ECO:0000256" key="1">
    <source>
        <dbReference type="SAM" id="SignalP"/>
    </source>
</evidence>
<keyword evidence="1" id="KW-0732">Signal</keyword>
<feature type="domain" description="Amidohydrolase-related" evidence="2">
    <location>
        <begin position="77"/>
        <end position="429"/>
    </location>
</feature>
<dbReference type="InterPro" id="IPR006175">
    <property type="entry name" value="YjgF/YER057c/UK114"/>
</dbReference>